<evidence type="ECO:0000256" key="6">
    <source>
        <dbReference type="ARBA" id="ARBA00023136"/>
    </source>
</evidence>
<evidence type="ECO:0000256" key="4">
    <source>
        <dbReference type="ARBA" id="ARBA00022692"/>
    </source>
</evidence>
<dbReference type="PANTHER" id="PTHR33102">
    <property type="entry name" value="DVL19-RELATED-RELATED"/>
    <property type="match status" value="1"/>
</dbReference>
<keyword evidence="2" id="KW-0217">Developmental protein</keyword>
<evidence type="ECO:0000256" key="2">
    <source>
        <dbReference type="ARBA" id="ARBA00022473"/>
    </source>
</evidence>
<evidence type="ECO:0000256" key="7">
    <source>
        <dbReference type="ARBA" id="ARBA00024340"/>
    </source>
</evidence>
<evidence type="ECO:0000256" key="3">
    <source>
        <dbReference type="ARBA" id="ARBA00022475"/>
    </source>
</evidence>
<dbReference type="Pfam" id="PF08137">
    <property type="entry name" value="DVL"/>
    <property type="match status" value="1"/>
</dbReference>
<keyword evidence="4" id="KW-0812">Transmembrane</keyword>
<sequence>MGQCASRRARWARGRRWREDEDAASDKVGCLAVAKEKRSRFYILRRCVVMLLCWHKYGKC</sequence>
<proteinExistence type="inferred from homology"/>
<comment type="caution">
    <text evidence="8">The sequence shown here is derived from an EMBL/GenBank/DDBJ whole genome shotgun (WGS) entry which is preliminary data.</text>
</comment>
<dbReference type="GO" id="GO:0005886">
    <property type="term" value="C:plasma membrane"/>
    <property type="evidence" value="ECO:0007669"/>
    <property type="project" value="UniProtKB-SubCell"/>
</dbReference>
<comment type="similarity">
    <text evidence="7">Belongs to the DVL/RTFL small polypeptides family.</text>
</comment>
<dbReference type="InterPro" id="IPR012552">
    <property type="entry name" value="DVL"/>
</dbReference>
<keyword evidence="9" id="KW-1185">Reference proteome</keyword>
<keyword evidence="6" id="KW-0472">Membrane</keyword>
<evidence type="ECO:0000256" key="1">
    <source>
        <dbReference type="ARBA" id="ARBA00004162"/>
    </source>
</evidence>
<dbReference type="GO" id="GO:0048367">
    <property type="term" value="P:shoot system development"/>
    <property type="evidence" value="ECO:0007669"/>
    <property type="project" value="UniProtKB-ARBA"/>
</dbReference>
<dbReference type="EMBL" id="PYDT01000001">
    <property type="protein sequence ID" value="THU73428.1"/>
    <property type="molecule type" value="Genomic_DNA"/>
</dbReference>
<comment type="subcellular location">
    <subcellularLocation>
        <location evidence="1">Cell membrane</location>
        <topology evidence="1">Single-pass membrane protein</topology>
    </subcellularLocation>
</comment>
<evidence type="ECO:0000313" key="8">
    <source>
        <dbReference type="EMBL" id="THU73428.1"/>
    </source>
</evidence>
<evidence type="ECO:0000256" key="5">
    <source>
        <dbReference type="ARBA" id="ARBA00022989"/>
    </source>
</evidence>
<dbReference type="GO" id="GO:0008285">
    <property type="term" value="P:negative regulation of cell population proliferation"/>
    <property type="evidence" value="ECO:0007669"/>
    <property type="project" value="InterPro"/>
</dbReference>
<organism evidence="8 9">
    <name type="scientific">Musa balbisiana</name>
    <name type="common">Banana</name>
    <dbReference type="NCBI Taxonomy" id="52838"/>
    <lineage>
        <taxon>Eukaryota</taxon>
        <taxon>Viridiplantae</taxon>
        <taxon>Streptophyta</taxon>
        <taxon>Embryophyta</taxon>
        <taxon>Tracheophyta</taxon>
        <taxon>Spermatophyta</taxon>
        <taxon>Magnoliopsida</taxon>
        <taxon>Liliopsida</taxon>
        <taxon>Zingiberales</taxon>
        <taxon>Musaceae</taxon>
        <taxon>Musa</taxon>
    </lineage>
</organism>
<reference evidence="8 9" key="1">
    <citation type="journal article" date="2019" name="Nat. Plants">
        <title>Genome sequencing of Musa balbisiana reveals subgenome evolution and function divergence in polyploid bananas.</title>
        <authorList>
            <person name="Yao X."/>
        </authorList>
    </citation>
    <scope>NUCLEOTIDE SEQUENCE [LARGE SCALE GENOMIC DNA]</scope>
    <source>
        <strain evidence="9">cv. DH-PKW</strain>
        <tissue evidence="8">Leaves</tissue>
    </source>
</reference>
<protein>
    <submittedName>
        <fullName evidence="8">Uncharacterized protein</fullName>
    </submittedName>
</protein>
<dbReference type="InterPro" id="IPR051525">
    <property type="entry name" value="DVL_RTFL_regulatory"/>
</dbReference>
<gene>
    <name evidence="8" type="ORF">C4D60_Mb04t22740</name>
</gene>
<keyword evidence="3" id="KW-1003">Cell membrane</keyword>
<keyword evidence="5" id="KW-1133">Transmembrane helix</keyword>
<dbReference type="Proteomes" id="UP000317650">
    <property type="component" value="Chromosome 4"/>
</dbReference>
<dbReference type="AlphaFoldDB" id="A0A4S8KE72"/>
<accession>A0A4S8KE72</accession>
<evidence type="ECO:0000313" key="9">
    <source>
        <dbReference type="Proteomes" id="UP000317650"/>
    </source>
</evidence>
<name>A0A4S8KE72_MUSBA</name>